<evidence type="ECO:0000313" key="2">
    <source>
        <dbReference type="Proteomes" id="UP000823775"/>
    </source>
</evidence>
<organism evidence="1 2">
    <name type="scientific">Datura stramonium</name>
    <name type="common">Jimsonweed</name>
    <name type="synonym">Common thornapple</name>
    <dbReference type="NCBI Taxonomy" id="4076"/>
    <lineage>
        <taxon>Eukaryota</taxon>
        <taxon>Viridiplantae</taxon>
        <taxon>Streptophyta</taxon>
        <taxon>Embryophyta</taxon>
        <taxon>Tracheophyta</taxon>
        <taxon>Spermatophyta</taxon>
        <taxon>Magnoliopsida</taxon>
        <taxon>eudicotyledons</taxon>
        <taxon>Gunneridae</taxon>
        <taxon>Pentapetalae</taxon>
        <taxon>asterids</taxon>
        <taxon>lamiids</taxon>
        <taxon>Solanales</taxon>
        <taxon>Solanaceae</taxon>
        <taxon>Solanoideae</taxon>
        <taxon>Datureae</taxon>
        <taxon>Datura</taxon>
    </lineage>
</organism>
<gene>
    <name evidence="1" type="ORF">HAX54_013087</name>
</gene>
<dbReference type="Proteomes" id="UP000823775">
    <property type="component" value="Unassembled WGS sequence"/>
</dbReference>
<comment type="caution">
    <text evidence="1">The sequence shown here is derived from an EMBL/GenBank/DDBJ whole genome shotgun (WGS) entry which is preliminary data.</text>
</comment>
<keyword evidence="2" id="KW-1185">Reference proteome</keyword>
<evidence type="ECO:0000313" key="1">
    <source>
        <dbReference type="EMBL" id="MCD7451704.1"/>
    </source>
</evidence>
<dbReference type="EMBL" id="JACEIK010000178">
    <property type="protein sequence ID" value="MCD7451704.1"/>
    <property type="molecule type" value="Genomic_DNA"/>
</dbReference>
<reference evidence="1 2" key="1">
    <citation type="journal article" date="2021" name="BMC Genomics">
        <title>Datura genome reveals duplications of psychoactive alkaloid biosynthetic genes and high mutation rate following tissue culture.</title>
        <authorList>
            <person name="Rajewski A."/>
            <person name="Carter-House D."/>
            <person name="Stajich J."/>
            <person name="Litt A."/>
        </authorList>
    </citation>
    <scope>NUCLEOTIDE SEQUENCE [LARGE SCALE GENOMIC DNA]</scope>
    <source>
        <strain evidence="1">AR-01</strain>
    </source>
</reference>
<protein>
    <submittedName>
        <fullName evidence="1">Uncharacterized protein</fullName>
    </submittedName>
</protein>
<proteinExistence type="predicted"/>
<sequence length="118" mass="13661">MDADNHVFVAWEEHVVSQEKGRCVVHYYLKNFSGELILAVVGTEKSVKHMIYVVSEDYLDAYGHTSTINSETKWRAKRDVVEWLTLLISRHRRSSTISNEKSFFDEVVDEDSYAMTGK</sequence>
<accession>A0ABS8S1F6</accession>
<name>A0ABS8S1F6_DATST</name>